<keyword evidence="4" id="KW-0862">Zinc</keyword>
<dbReference type="InterPro" id="IPR013087">
    <property type="entry name" value="Znf_C2H2_type"/>
</dbReference>
<keyword evidence="8" id="KW-1185">Reference proteome</keyword>
<feature type="compositionally biased region" description="Low complexity" evidence="5">
    <location>
        <begin position="1101"/>
        <end position="1120"/>
    </location>
</feature>
<feature type="domain" description="C2H2-type" evidence="6">
    <location>
        <begin position="681"/>
        <end position="704"/>
    </location>
</feature>
<feature type="region of interest" description="Disordered" evidence="5">
    <location>
        <begin position="730"/>
        <end position="758"/>
    </location>
</feature>
<evidence type="ECO:0000313" key="7">
    <source>
        <dbReference type="EMBL" id="PPR03042.1"/>
    </source>
</evidence>
<feature type="domain" description="C2H2-type" evidence="6">
    <location>
        <begin position="848"/>
        <end position="875"/>
    </location>
</feature>
<dbReference type="STRING" id="181874.A0A409YJ74"/>
<feature type="region of interest" description="Disordered" evidence="5">
    <location>
        <begin position="1198"/>
        <end position="1241"/>
    </location>
</feature>
<feature type="compositionally biased region" description="Low complexity" evidence="5">
    <location>
        <begin position="915"/>
        <end position="934"/>
    </location>
</feature>
<keyword evidence="2" id="KW-0677">Repeat</keyword>
<feature type="compositionally biased region" description="Polar residues" evidence="5">
    <location>
        <begin position="805"/>
        <end position="817"/>
    </location>
</feature>
<feature type="compositionally biased region" description="Low complexity" evidence="5">
    <location>
        <begin position="636"/>
        <end position="645"/>
    </location>
</feature>
<dbReference type="SMART" id="SM00355">
    <property type="entry name" value="ZnF_C2H2"/>
    <property type="match status" value="2"/>
</dbReference>
<dbReference type="OrthoDB" id="3269380at2759"/>
<dbReference type="PANTHER" id="PTHR23057">
    <property type="entry name" value="JUXTAPOSED WITH ANOTHER ZINC FINGER PROTEIN 1"/>
    <property type="match status" value="1"/>
</dbReference>
<gene>
    <name evidence="7" type="ORF">CVT24_012428</name>
</gene>
<accession>A0A409YJ74</accession>
<feature type="region of interest" description="Disordered" evidence="5">
    <location>
        <begin position="778"/>
        <end position="817"/>
    </location>
</feature>
<name>A0A409YJ74_9AGAR</name>
<feature type="region of interest" description="Disordered" evidence="5">
    <location>
        <begin position="893"/>
        <end position="945"/>
    </location>
</feature>
<feature type="region of interest" description="Disordered" evidence="5">
    <location>
        <begin position="302"/>
        <end position="435"/>
    </location>
</feature>
<feature type="compositionally biased region" description="Low complexity" evidence="5">
    <location>
        <begin position="12"/>
        <end position="31"/>
    </location>
</feature>
<feature type="region of interest" description="Disordered" evidence="5">
    <location>
        <begin position="190"/>
        <end position="227"/>
    </location>
</feature>
<feature type="compositionally biased region" description="Polar residues" evidence="5">
    <location>
        <begin position="1066"/>
        <end position="1076"/>
    </location>
</feature>
<keyword evidence="3" id="KW-0863">Zinc-finger</keyword>
<feature type="compositionally biased region" description="Low complexity" evidence="5">
    <location>
        <begin position="1276"/>
        <end position="1324"/>
    </location>
</feature>
<feature type="compositionally biased region" description="Gly residues" evidence="5">
    <location>
        <begin position="900"/>
        <end position="911"/>
    </location>
</feature>
<evidence type="ECO:0000256" key="5">
    <source>
        <dbReference type="SAM" id="MobiDB-lite"/>
    </source>
</evidence>
<evidence type="ECO:0000256" key="1">
    <source>
        <dbReference type="ARBA" id="ARBA00022723"/>
    </source>
</evidence>
<feature type="region of interest" description="Disordered" evidence="5">
    <location>
        <begin position="1006"/>
        <end position="1054"/>
    </location>
</feature>
<evidence type="ECO:0000256" key="3">
    <source>
        <dbReference type="ARBA" id="ARBA00022771"/>
    </source>
</evidence>
<reference evidence="7 8" key="1">
    <citation type="journal article" date="2018" name="Evol. Lett.">
        <title>Horizontal gene cluster transfer increased hallucinogenic mushroom diversity.</title>
        <authorList>
            <person name="Reynolds H.T."/>
            <person name="Vijayakumar V."/>
            <person name="Gluck-Thaler E."/>
            <person name="Korotkin H.B."/>
            <person name="Matheny P.B."/>
            <person name="Slot J.C."/>
        </authorList>
    </citation>
    <scope>NUCLEOTIDE SEQUENCE [LARGE SCALE GENOMIC DNA]</scope>
    <source>
        <strain evidence="7 8">2629</strain>
    </source>
</reference>
<feature type="compositionally biased region" description="Low complexity" evidence="5">
    <location>
        <begin position="789"/>
        <end position="802"/>
    </location>
</feature>
<feature type="region of interest" description="Disordered" evidence="5">
    <location>
        <begin position="239"/>
        <end position="267"/>
    </location>
</feature>
<feature type="compositionally biased region" description="Low complexity" evidence="5">
    <location>
        <begin position="574"/>
        <end position="624"/>
    </location>
</feature>
<sequence length="1367" mass="140763">MIAHTQPIALPGSGQQGQQQASSASSSSSQQDYTMAEELHPGSSSAPFNPASFTRHFLGSPISWRASSFGSRFPAGSPTAHLLNSIDFNEFRTGKTPSSIDGDSIMNALNVFDREGELANLHALLEHFEQVHIVVLDPTSPTPQAHIQIPFNPTVHDNDPRQPQPNTQQLLQQLHQTQIQRDSQILMQQQQQIQRQQQQQQQQHMLHSQQQQPYPTPFDPDDMELDIDLDNTTSQHMSMTINSTQSSPSSGAPSPPDTPITTPLSAYPSPSSHNIPFNLNVYQSHNNNFLYRRPFQTVQHYASSAAPTPSPSPFVSQPPSPLSTTTSLSVYDPSTAASTRQNSPTFSNQTLPFHQQQHPQHHHYFNGHASTSSSSGSSGGSPGNYNSTPFNLNLSIPSPQNGSLSPQPNTDTTTTTTTTTNHPLTNGFPRSTPLHPAQSLISHPEEAFNPYARFASDYSSCMPGAQFNGATVDEASAVSGVDAWVAQQVVREEMRGQREGEGCVRPALVFGDEGVERKEGGGKDGGGKDDKGVTVMNGKIRIKGGAAATSATSAVAAGDAASRVPSPTGYAKSGKQGQQQQQGGRPGLQHAHTSLGTTTAAAGGTSTLLTTPSSANPNASSSASHTGLPHINTGVSSSSALGSSSNTTPASGIGGGGHMPHAGAHTLTSTAPPPLLLSKPFRCPKPNCNKSYKQANGLKYHMTHGSCNFAPPKDLEHVKDLLERKRREREAQALAMAQQGQGGGANPSGGTAGGAGGGAGLTRSASLGSGGGGMGIGLTIPTSGLGGNHPSLPSTPLSSHPPSANPSEPGTPLSPTSILSLTYSDLSNISESDLREVEREAERRLRPFACGVGDCQRRYKNMNGLRYHYQHSGEHGAVGLALLASGQHECLGSAKRRGGHGGGGGGGGGGFQHHQSSTASGQGQQSQSQSQSQAQGGGGGGTTTHYHQLVMNLGASTSSTASSASTGGTTSATSSAGTTATSTGGTTTHPHHLNLGISALGMGYHSQNHLNHHNSSTLTSNHALTSSHTLTPSHTLNNHTLNPHTHGHGHTMPMYGMGVMSGISVNKSGLSSTNPGNLKGTMSMPVSRAGSVGLGLGGSRVGTPQPQSQTQTQPQSQQGSRNGSPRQETGGVNGGVSGGVNGGGEGTQSIPIGIARGSASPNGNASGSGGSGGAGGGGGAMGGQTVQAQAFVVPSASRDHVNGQGVGAGRGSGSPVQNGAQGGGGQGGGQGQTQTQQQQQQQAHAAAAAAYARYTQEMQRQYVGYVQAHMQAAQAAQSQNQNQGQGQNQSQNPAQVGQAQAQAQGQVQAQRQSQSQSPQMQGGSPHASRRGSPGGYQHHHQQHQQHLGVMGYGGGSPVGSRTAATGG</sequence>
<feature type="region of interest" description="Disordered" evidence="5">
    <location>
        <begin position="957"/>
        <end position="994"/>
    </location>
</feature>
<dbReference type="EMBL" id="NHTK01001109">
    <property type="protein sequence ID" value="PPR03042.1"/>
    <property type="molecule type" value="Genomic_DNA"/>
</dbReference>
<feature type="compositionally biased region" description="Polar residues" evidence="5">
    <location>
        <begin position="390"/>
        <end position="409"/>
    </location>
</feature>
<feature type="compositionally biased region" description="Polar residues" evidence="5">
    <location>
        <begin position="335"/>
        <end position="353"/>
    </location>
</feature>
<dbReference type="GO" id="GO:0008270">
    <property type="term" value="F:zinc ion binding"/>
    <property type="evidence" value="ECO:0007669"/>
    <property type="project" value="UniProtKB-KW"/>
</dbReference>
<dbReference type="PANTHER" id="PTHR23057:SF0">
    <property type="entry name" value="JUXTAPOSED WITH ANOTHER ZINC FINGER PROTEIN 1"/>
    <property type="match status" value="1"/>
</dbReference>
<feature type="compositionally biased region" description="Gly residues" evidence="5">
    <location>
        <begin position="740"/>
        <end position="758"/>
    </location>
</feature>
<evidence type="ECO:0000256" key="2">
    <source>
        <dbReference type="ARBA" id="ARBA00022737"/>
    </source>
</evidence>
<dbReference type="InParanoid" id="A0A409YJ74"/>
<feature type="region of interest" description="Disordered" evidence="5">
    <location>
        <begin position="514"/>
        <end position="533"/>
    </location>
</feature>
<feature type="compositionally biased region" description="Gly residues" evidence="5">
    <location>
        <begin position="1131"/>
        <end position="1146"/>
    </location>
</feature>
<dbReference type="GO" id="GO:0005634">
    <property type="term" value="C:nucleus"/>
    <property type="evidence" value="ECO:0007669"/>
    <property type="project" value="TreeGrafter"/>
</dbReference>
<feature type="compositionally biased region" description="Low complexity" evidence="5">
    <location>
        <begin position="659"/>
        <end position="673"/>
    </location>
</feature>
<protein>
    <recommendedName>
        <fullName evidence="6">C2H2-type domain-containing protein</fullName>
    </recommendedName>
</protein>
<organism evidence="7 8">
    <name type="scientific">Panaeolus cyanescens</name>
    <dbReference type="NCBI Taxonomy" id="181874"/>
    <lineage>
        <taxon>Eukaryota</taxon>
        <taxon>Fungi</taxon>
        <taxon>Dikarya</taxon>
        <taxon>Basidiomycota</taxon>
        <taxon>Agaricomycotina</taxon>
        <taxon>Agaricomycetes</taxon>
        <taxon>Agaricomycetidae</taxon>
        <taxon>Agaricales</taxon>
        <taxon>Agaricineae</taxon>
        <taxon>Galeropsidaceae</taxon>
        <taxon>Panaeolus</taxon>
    </lineage>
</organism>
<feature type="compositionally biased region" description="Gly residues" evidence="5">
    <location>
        <begin position="1166"/>
        <end position="1182"/>
    </location>
</feature>
<feature type="compositionally biased region" description="Low complexity" evidence="5">
    <location>
        <begin position="410"/>
        <end position="420"/>
    </location>
</feature>
<evidence type="ECO:0000256" key="4">
    <source>
        <dbReference type="ARBA" id="ARBA00022833"/>
    </source>
</evidence>
<feature type="compositionally biased region" description="Low complexity" evidence="5">
    <location>
        <begin position="1006"/>
        <end position="1036"/>
    </location>
</feature>
<feature type="compositionally biased region" description="Low complexity" evidence="5">
    <location>
        <begin position="1155"/>
        <end position="1165"/>
    </location>
</feature>
<feature type="region of interest" description="Disordered" evidence="5">
    <location>
        <begin position="144"/>
        <end position="165"/>
    </location>
</feature>
<feature type="region of interest" description="Disordered" evidence="5">
    <location>
        <begin position="1"/>
        <end position="46"/>
    </location>
</feature>
<feature type="compositionally biased region" description="Low complexity" evidence="5">
    <location>
        <begin position="1232"/>
        <end position="1241"/>
    </location>
</feature>
<proteinExistence type="predicted"/>
<feature type="compositionally biased region" description="Basic and acidic residues" evidence="5">
    <location>
        <begin position="514"/>
        <end position="532"/>
    </location>
</feature>
<evidence type="ECO:0000259" key="6">
    <source>
        <dbReference type="SMART" id="SM00355"/>
    </source>
</evidence>
<evidence type="ECO:0000313" key="8">
    <source>
        <dbReference type="Proteomes" id="UP000284842"/>
    </source>
</evidence>
<feature type="compositionally biased region" description="Low complexity" evidence="5">
    <location>
        <begin position="190"/>
        <end position="212"/>
    </location>
</feature>
<keyword evidence="1" id="KW-0479">Metal-binding</keyword>
<feature type="compositionally biased region" description="Gly residues" evidence="5">
    <location>
        <begin position="1220"/>
        <end position="1231"/>
    </location>
</feature>
<feature type="region of interest" description="Disordered" evidence="5">
    <location>
        <begin position="1066"/>
        <end position="1182"/>
    </location>
</feature>
<feature type="non-terminal residue" evidence="7">
    <location>
        <position position="1367"/>
    </location>
</feature>
<feature type="region of interest" description="Disordered" evidence="5">
    <location>
        <begin position="1276"/>
        <end position="1367"/>
    </location>
</feature>
<comment type="caution">
    <text evidence="7">The sequence shown here is derived from an EMBL/GenBank/DDBJ whole genome shotgun (WGS) entry which is preliminary data.</text>
</comment>
<dbReference type="InterPro" id="IPR051580">
    <property type="entry name" value="ZnF-Chromatin_assoc"/>
</dbReference>
<feature type="compositionally biased region" description="Low complexity" evidence="5">
    <location>
        <begin position="957"/>
        <end position="988"/>
    </location>
</feature>
<feature type="region of interest" description="Disordered" evidence="5">
    <location>
        <begin position="554"/>
        <end position="673"/>
    </location>
</feature>
<feature type="compositionally biased region" description="Pro residues" evidence="5">
    <location>
        <begin position="308"/>
        <end position="321"/>
    </location>
</feature>
<dbReference type="Proteomes" id="UP000284842">
    <property type="component" value="Unassembled WGS sequence"/>
</dbReference>